<dbReference type="SUPFAM" id="SSF52980">
    <property type="entry name" value="Restriction endonuclease-like"/>
    <property type="match status" value="1"/>
</dbReference>
<dbReference type="Pfam" id="PF07152">
    <property type="entry name" value="YaeQ"/>
    <property type="match status" value="1"/>
</dbReference>
<dbReference type="EMBL" id="PKLZ01000002">
    <property type="protein sequence ID" value="PLW83723.1"/>
    <property type="molecule type" value="Genomic_DNA"/>
</dbReference>
<dbReference type="Proteomes" id="UP000234845">
    <property type="component" value="Unassembled WGS sequence"/>
</dbReference>
<dbReference type="RefSeq" id="WP_101520404.1">
    <property type="nucleotide sequence ID" value="NZ_PKLZ01000002.1"/>
</dbReference>
<gene>
    <name evidence="1" type="ORF">CWI75_05105</name>
</gene>
<dbReference type="Gene3D" id="3.10.640.10">
    <property type="entry name" value="Restriction endonuclease-like alpha-beta roll domain"/>
    <property type="match status" value="1"/>
</dbReference>
<dbReference type="AlphaFoldDB" id="A0A2N5Y5Q0"/>
<proteinExistence type="predicted"/>
<keyword evidence="2" id="KW-1185">Reference proteome</keyword>
<accession>A0A2N5Y5Q0</accession>
<dbReference type="InterPro" id="IPR009822">
    <property type="entry name" value="YaeQ"/>
</dbReference>
<sequence>MALKSTIFKLDINIADLDRQFYHDFALTLARHPSETDERMMLRVLAFALNASTSLEFGRGISTEDEPDLWQKDLTGQIETWIDVGTPDPDRLRKACSRARGVILYTYGDRSVPVWWARHGATLARFKHLAIWQVAEDSSKALAAIARPGMSLQCTLSGAEAWLTGEGQSITVAPTVLKN</sequence>
<evidence type="ECO:0000313" key="1">
    <source>
        <dbReference type="EMBL" id="PLW83723.1"/>
    </source>
</evidence>
<dbReference type="CDD" id="cd22368">
    <property type="entry name" value="YaeQ-like"/>
    <property type="match status" value="1"/>
</dbReference>
<name>A0A2N5Y5Q0_9GAMM</name>
<dbReference type="InterPro" id="IPR038590">
    <property type="entry name" value="YaeQ_sf"/>
</dbReference>
<reference evidence="2" key="1">
    <citation type="submission" date="2017-11" db="EMBL/GenBank/DDBJ databases">
        <title>The draft genome sequence of Chromatocurvus sp. F02.</title>
        <authorList>
            <person name="Du Z.-J."/>
            <person name="Chang Y.-Q."/>
        </authorList>
    </citation>
    <scope>NUCLEOTIDE SEQUENCE [LARGE SCALE GENOMIC DNA]</scope>
    <source>
        <strain evidence="2">F02</strain>
    </source>
</reference>
<dbReference type="OrthoDB" id="5293309at2"/>
<protein>
    <recommendedName>
        <fullName evidence="3">YaeQ family protein</fullName>
    </recommendedName>
</protein>
<evidence type="ECO:0008006" key="3">
    <source>
        <dbReference type="Google" id="ProtNLM"/>
    </source>
</evidence>
<dbReference type="InterPro" id="IPR011335">
    <property type="entry name" value="Restrct_endonuc-II-like"/>
</dbReference>
<evidence type="ECO:0000313" key="2">
    <source>
        <dbReference type="Proteomes" id="UP000234845"/>
    </source>
</evidence>
<dbReference type="PIRSF" id="PIRSF011484">
    <property type="entry name" value="YaeQ"/>
    <property type="match status" value="1"/>
</dbReference>
<dbReference type="PANTHER" id="PTHR38784:SF1">
    <property type="entry name" value="SUCROSE PHOSPHORYLASE"/>
    <property type="match status" value="1"/>
</dbReference>
<organism evidence="1 2">
    <name type="scientific">Kineobactrum sediminis</name>
    <dbReference type="NCBI Taxonomy" id="1905677"/>
    <lineage>
        <taxon>Bacteria</taxon>
        <taxon>Pseudomonadati</taxon>
        <taxon>Pseudomonadota</taxon>
        <taxon>Gammaproteobacteria</taxon>
        <taxon>Cellvibrionales</taxon>
        <taxon>Halieaceae</taxon>
        <taxon>Kineobactrum</taxon>
    </lineage>
</organism>
<comment type="caution">
    <text evidence="1">The sequence shown here is derived from an EMBL/GenBank/DDBJ whole genome shotgun (WGS) entry which is preliminary data.</text>
</comment>
<dbReference type="PANTHER" id="PTHR38784">
    <property type="entry name" value="SUCROSE PHOSPHORYLASE"/>
    <property type="match status" value="1"/>
</dbReference>
<dbReference type="SMART" id="SM01322">
    <property type="entry name" value="YaeQ"/>
    <property type="match status" value="1"/>
</dbReference>